<reference evidence="9" key="1">
    <citation type="submission" date="2021-01" db="EMBL/GenBank/DDBJ databases">
        <title>Marivirga aurantiaca sp. nov., isolated from intertidal surface sediments.</title>
        <authorList>
            <person name="Zhang M."/>
        </authorList>
    </citation>
    <scope>NUCLEOTIDE SEQUENCE</scope>
    <source>
        <strain evidence="9">S37H4</strain>
    </source>
</reference>
<feature type="transmembrane region" description="Helical" evidence="6">
    <location>
        <begin position="288"/>
        <end position="309"/>
    </location>
</feature>
<evidence type="ECO:0000259" key="8">
    <source>
        <dbReference type="Pfam" id="PF12704"/>
    </source>
</evidence>
<feature type="transmembrane region" description="Helical" evidence="6">
    <location>
        <begin position="430"/>
        <end position="453"/>
    </location>
</feature>
<evidence type="ECO:0000256" key="2">
    <source>
        <dbReference type="ARBA" id="ARBA00022475"/>
    </source>
</evidence>
<dbReference type="EMBL" id="JAEQBW010000007">
    <property type="protein sequence ID" value="MBK6266366.1"/>
    <property type="molecule type" value="Genomic_DNA"/>
</dbReference>
<evidence type="ECO:0000256" key="6">
    <source>
        <dbReference type="SAM" id="Phobius"/>
    </source>
</evidence>
<dbReference type="GO" id="GO:0022857">
    <property type="term" value="F:transmembrane transporter activity"/>
    <property type="evidence" value="ECO:0007669"/>
    <property type="project" value="TreeGrafter"/>
</dbReference>
<feature type="domain" description="ABC3 transporter permease C-terminal" evidence="7">
    <location>
        <begin position="295"/>
        <end position="411"/>
    </location>
</feature>
<feature type="domain" description="MacB-like periplasmic core" evidence="8">
    <location>
        <begin position="435"/>
        <end position="645"/>
    </location>
</feature>
<feature type="domain" description="MacB-like periplasmic core" evidence="8">
    <location>
        <begin position="20"/>
        <end position="248"/>
    </location>
</feature>
<comment type="subcellular location">
    <subcellularLocation>
        <location evidence="1">Cell membrane</location>
        <topology evidence="1">Multi-pass membrane protein</topology>
    </subcellularLocation>
</comment>
<protein>
    <submittedName>
        <fullName evidence="9">ABC transporter permease</fullName>
    </submittedName>
</protein>
<sequence>MLLNYLKIALRNIKRHSLRSFIHVIGLSIGIAACFVIYNLVAYEYGFDTFHPEKEKIHRVISVSGNAQEQWPNSGTHFPLAEAVRNELPMATEVNHFYTSNAVLVSSADKEKNYGRQDGIIYADSSYFQMFSYHWLSGNKLNALKNMNSVVLTEKAMQKYFGNISPAEALGKELIFADTIPATVTGVVADFKESSDFTFTEFISMATILNKEKIRESIYVDSWDNVTSSSQLFIKIDPNDLEESEEALLAIKNKYIEQEGDRYTTFSLEPLSELHFGQTYSTKAANKLVIKGLIAIGFFILFIACVNFINLETAQAKLRAKEVGVRKTLGSNRKQLVAQFLTETFLIILLAIIIAIFISELGIAYFKELLPEGLSFVYWSINNLIFLSLLSVAILLLSGFYPALLLSGYSPIRALKGVRNYKRGFDFQYFLRKNLTVLQFTFSIAFIIVVMAVSGQIEYLMKKDVGFNKEAVTYIYTAFDPADKQNAVLRDELKKLSFVEEVSLSSDMLISQSLWTSTVTLAEDSSKTEMSIQVKSADTSYLSLYDVPLLAGRNYRIGSQETVINEIAATKLGFENPEDAIGQFLSYGDEQELLIVGIIKNVHTQSMYAAIRPMMINPETVRLFTTNVKLKPNIDLVAAKEQMQASYHAIYPNESHEFKFLDETVENFYQSELRMKRVLGFATALAILISCLGLFGLSSFTIAQRTKEISIRKVLGASLSNILVLITKEYALLITIAFLLSIFPAWYFLSNWLNSFQYRMELSAFTFIVAGFIAFILSIGIVALHSLKAANSNPAEVLKDE</sequence>
<feature type="transmembrane region" description="Helical" evidence="6">
    <location>
        <begin position="762"/>
        <end position="784"/>
    </location>
</feature>
<dbReference type="Pfam" id="PF12704">
    <property type="entry name" value="MacB_PCD"/>
    <property type="match status" value="2"/>
</dbReference>
<evidence type="ECO:0000256" key="5">
    <source>
        <dbReference type="ARBA" id="ARBA00023136"/>
    </source>
</evidence>
<keyword evidence="3 6" id="KW-0812">Transmembrane</keyword>
<proteinExistence type="predicted"/>
<evidence type="ECO:0000256" key="1">
    <source>
        <dbReference type="ARBA" id="ARBA00004651"/>
    </source>
</evidence>
<feature type="transmembrane region" description="Helical" evidence="6">
    <location>
        <begin position="730"/>
        <end position="750"/>
    </location>
</feature>
<feature type="transmembrane region" description="Helical" evidence="6">
    <location>
        <begin position="385"/>
        <end position="409"/>
    </location>
</feature>
<dbReference type="InterPro" id="IPR003838">
    <property type="entry name" value="ABC3_permease_C"/>
</dbReference>
<dbReference type="GO" id="GO:0005886">
    <property type="term" value="C:plasma membrane"/>
    <property type="evidence" value="ECO:0007669"/>
    <property type="project" value="UniProtKB-SubCell"/>
</dbReference>
<name>A0A935C9U1_9BACT</name>
<keyword evidence="10" id="KW-1185">Reference proteome</keyword>
<evidence type="ECO:0000256" key="3">
    <source>
        <dbReference type="ARBA" id="ARBA00022692"/>
    </source>
</evidence>
<evidence type="ECO:0000313" key="9">
    <source>
        <dbReference type="EMBL" id="MBK6266366.1"/>
    </source>
</evidence>
<dbReference type="PANTHER" id="PTHR30572">
    <property type="entry name" value="MEMBRANE COMPONENT OF TRANSPORTER-RELATED"/>
    <property type="match status" value="1"/>
</dbReference>
<keyword evidence="5 6" id="KW-0472">Membrane</keyword>
<evidence type="ECO:0000259" key="7">
    <source>
        <dbReference type="Pfam" id="PF02687"/>
    </source>
</evidence>
<dbReference type="AlphaFoldDB" id="A0A935C9U1"/>
<dbReference type="InterPro" id="IPR050250">
    <property type="entry name" value="Macrolide_Exporter_MacB"/>
</dbReference>
<feature type="transmembrane region" description="Helical" evidence="6">
    <location>
        <begin position="336"/>
        <end position="365"/>
    </location>
</feature>
<dbReference type="Pfam" id="PF02687">
    <property type="entry name" value="FtsX"/>
    <property type="match status" value="2"/>
</dbReference>
<gene>
    <name evidence="9" type="ORF">JKA74_15075</name>
</gene>
<dbReference type="PROSITE" id="PS51257">
    <property type="entry name" value="PROKAR_LIPOPROTEIN"/>
    <property type="match status" value="1"/>
</dbReference>
<feature type="transmembrane region" description="Helical" evidence="6">
    <location>
        <begin position="678"/>
        <end position="703"/>
    </location>
</feature>
<dbReference type="PANTHER" id="PTHR30572:SF18">
    <property type="entry name" value="ABC-TYPE MACROLIDE FAMILY EXPORT SYSTEM PERMEASE COMPONENT 2"/>
    <property type="match status" value="1"/>
</dbReference>
<keyword evidence="4 6" id="KW-1133">Transmembrane helix</keyword>
<dbReference type="Proteomes" id="UP000611723">
    <property type="component" value="Unassembled WGS sequence"/>
</dbReference>
<organism evidence="9 10">
    <name type="scientific">Marivirga aurantiaca</name>
    <dbReference type="NCBI Taxonomy" id="2802615"/>
    <lineage>
        <taxon>Bacteria</taxon>
        <taxon>Pseudomonadati</taxon>
        <taxon>Bacteroidota</taxon>
        <taxon>Cytophagia</taxon>
        <taxon>Cytophagales</taxon>
        <taxon>Marivirgaceae</taxon>
        <taxon>Marivirga</taxon>
    </lineage>
</organism>
<evidence type="ECO:0000256" key="4">
    <source>
        <dbReference type="ARBA" id="ARBA00022989"/>
    </source>
</evidence>
<comment type="caution">
    <text evidence="9">The sequence shown here is derived from an EMBL/GenBank/DDBJ whole genome shotgun (WGS) entry which is preliminary data.</text>
</comment>
<dbReference type="InterPro" id="IPR025857">
    <property type="entry name" value="MacB_PCD"/>
</dbReference>
<dbReference type="RefSeq" id="WP_201432043.1">
    <property type="nucleotide sequence ID" value="NZ_JAEQBW010000007.1"/>
</dbReference>
<feature type="transmembrane region" description="Helical" evidence="6">
    <location>
        <begin position="21"/>
        <end position="41"/>
    </location>
</feature>
<evidence type="ECO:0000313" key="10">
    <source>
        <dbReference type="Proteomes" id="UP000611723"/>
    </source>
</evidence>
<feature type="domain" description="ABC3 transporter permease C-terminal" evidence="7">
    <location>
        <begin position="681"/>
        <end position="794"/>
    </location>
</feature>
<keyword evidence="2" id="KW-1003">Cell membrane</keyword>
<accession>A0A935C9U1</accession>